<accession>A0ABV6R082</accession>
<evidence type="ECO:0000313" key="4">
    <source>
        <dbReference type="Proteomes" id="UP001589906"/>
    </source>
</evidence>
<feature type="domain" description="DUF559" evidence="2">
    <location>
        <begin position="82"/>
        <end position="181"/>
    </location>
</feature>
<dbReference type="InterPro" id="IPR047216">
    <property type="entry name" value="Endonuclease_DUF559_bact"/>
</dbReference>
<dbReference type="CDD" id="cd01038">
    <property type="entry name" value="Endonuclease_DUF559"/>
    <property type="match status" value="1"/>
</dbReference>
<dbReference type="RefSeq" id="WP_376834214.1">
    <property type="nucleotide sequence ID" value="NZ_JBHLSW010000003.1"/>
</dbReference>
<dbReference type="InterPro" id="IPR011335">
    <property type="entry name" value="Restrct_endonuc-II-like"/>
</dbReference>
<dbReference type="PANTHER" id="PTHR38590:SF1">
    <property type="entry name" value="BLL0828 PROTEIN"/>
    <property type="match status" value="1"/>
</dbReference>
<protein>
    <submittedName>
        <fullName evidence="3">Endonuclease domain-containing protein</fullName>
    </submittedName>
</protein>
<dbReference type="SUPFAM" id="SSF52980">
    <property type="entry name" value="Restriction endonuclease-like"/>
    <property type="match status" value="1"/>
</dbReference>
<reference evidence="3 4" key="1">
    <citation type="submission" date="2024-09" db="EMBL/GenBank/DDBJ databases">
        <authorList>
            <person name="Sun Q."/>
            <person name="Mori K."/>
        </authorList>
    </citation>
    <scope>NUCLEOTIDE SEQUENCE [LARGE SCALE GENOMIC DNA]</scope>
    <source>
        <strain evidence="3 4">NCAIM B.02621</strain>
    </source>
</reference>
<keyword evidence="3" id="KW-0255">Endonuclease</keyword>
<organism evidence="3 4">
    <name type="scientific">Brevundimonas balnearis</name>
    <dbReference type="NCBI Taxonomy" id="1572858"/>
    <lineage>
        <taxon>Bacteria</taxon>
        <taxon>Pseudomonadati</taxon>
        <taxon>Pseudomonadota</taxon>
        <taxon>Alphaproteobacteria</taxon>
        <taxon>Caulobacterales</taxon>
        <taxon>Caulobacteraceae</taxon>
        <taxon>Brevundimonas</taxon>
    </lineage>
</organism>
<feature type="compositionally biased region" description="Gly residues" evidence="1">
    <location>
        <begin position="20"/>
        <end position="30"/>
    </location>
</feature>
<dbReference type="Proteomes" id="UP001589906">
    <property type="component" value="Unassembled WGS sequence"/>
</dbReference>
<dbReference type="Pfam" id="PF04480">
    <property type="entry name" value="DUF559"/>
    <property type="match status" value="1"/>
</dbReference>
<evidence type="ECO:0000256" key="1">
    <source>
        <dbReference type="SAM" id="MobiDB-lite"/>
    </source>
</evidence>
<feature type="compositionally biased region" description="Polar residues" evidence="1">
    <location>
        <begin position="41"/>
        <end position="55"/>
    </location>
</feature>
<dbReference type="Gene3D" id="3.40.960.10">
    <property type="entry name" value="VSR Endonuclease"/>
    <property type="match status" value="1"/>
</dbReference>
<keyword evidence="3" id="KW-0378">Hydrolase</keyword>
<name>A0ABV6R082_9CAUL</name>
<evidence type="ECO:0000259" key="2">
    <source>
        <dbReference type="Pfam" id="PF04480"/>
    </source>
</evidence>
<sequence>MDQVDPTAFCPSTPLPLEGEGVGGWGGVTGGSIEPPKTRSESPGNASKRPASTPSQPSPLEGEGLLTSRFARTPKIKSGGVKRTRRLRAEPTLAEARLWEHLRLFEVRFRREAPIGPYVVDFACHRARLIIEVDGGVHAREDVALRDYERQFWLEGQGYRVLRFTNDQVLLQPEIVLDTIRSAHPLLSERT</sequence>
<dbReference type="InterPro" id="IPR007569">
    <property type="entry name" value="DUF559"/>
</dbReference>
<keyword evidence="4" id="KW-1185">Reference proteome</keyword>
<evidence type="ECO:0000313" key="3">
    <source>
        <dbReference type="EMBL" id="MFC0632876.1"/>
    </source>
</evidence>
<dbReference type="PANTHER" id="PTHR38590">
    <property type="entry name" value="BLL0828 PROTEIN"/>
    <property type="match status" value="1"/>
</dbReference>
<keyword evidence="3" id="KW-0540">Nuclease</keyword>
<proteinExistence type="predicted"/>
<comment type="caution">
    <text evidence="3">The sequence shown here is derived from an EMBL/GenBank/DDBJ whole genome shotgun (WGS) entry which is preliminary data.</text>
</comment>
<dbReference type="EMBL" id="JBHLSW010000003">
    <property type="protein sequence ID" value="MFC0632876.1"/>
    <property type="molecule type" value="Genomic_DNA"/>
</dbReference>
<dbReference type="GO" id="GO:0004519">
    <property type="term" value="F:endonuclease activity"/>
    <property type="evidence" value="ECO:0007669"/>
    <property type="project" value="UniProtKB-KW"/>
</dbReference>
<feature type="region of interest" description="Disordered" evidence="1">
    <location>
        <begin position="1"/>
        <end position="69"/>
    </location>
</feature>
<gene>
    <name evidence="3" type="ORF">ACFFGE_03170</name>
</gene>